<comment type="subcellular location">
    <subcellularLocation>
        <location evidence="12">Cell membrane</location>
        <topology evidence="12">Multi-pass membrane protein</topology>
    </subcellularLocation>
    <subcellularLocation>
        <location evidence="1">Membrane</location>
        <topology evidence="1">Multi-pass membrane protein</topology>
    </subcellularLocation>
</comment>
<evidence type="ECO:0000256" key="7">
    <source>
        <dbReference type="ARBA" id="ARBA00023002"/>
    </source>
</evidence>
<keyword evidence="3 12" id="KW-0813">Transport</keyword>
<evidence type="ECO:0000256" key="9">
    <source>
        <dbReference type="ARBA" id="ARBA00023157"/>
    </source>
</evidence>
<keyword evidence="4 12" id="KW-0812">Transmembrane</keyword>
<accession>A0A1H9T8P7</accession>
<dbReference type="NCBIfam" id="NF002849">
    <property type="entry name" value="PRK03113.1"/>
    <property type="match status" value="1"/>
</dbReference>
<evidence type="ECO:0000256" key="2">
    <source>
        <dbReference type="ARBA" id="ARBA00007602"/>
    </source>
</evidence>
<dbReference type="Proteomes" id="UP000198571">
    <property type="component" value="Unassembled WGS sequence"/>
</dbReference>
<evidence type="ECO:0000256" key="1">
    <source>
        <dbReference type="ARBA" id="ARBA00004141"/>
    </source>
</evidence>
<dbReference type="STRING" id="1601833.SAMN05518684_105164"/>
<proteinExistence type="inferred from homology"/>
<dbReference type="InterPro" id="IPR003752">
    <property type="entry name" value="DiS_bond_form_DsbB/BdbC"/>
</dbReference>
<dbReference type="GO" id="GO:0006457">
    <property type="term" value="P:protein folding"/>
    <property type="evidence" value="ECO:0007669"/>
    <property type="project" value="InterPro"/>
</dbReference>
<keyword evidence="12" id="KW-1003">Cell membrane</keyword>
<dbReference type="InterPro" id="IPR023380">
    <property type="entry name" value="DsbB-like_sf"/>
</dbReference>
<dbReference type="SUPFAM" id="SSF158442">
    <property type="entry name" value="DsbB-like"/>
    <property type="match status" value="1"/>
</dbReference>
<keyword evidence="5 12" id="KW-0249">Electron transport</keyword>
<protein>
    <recommendedName>
        <fullName evidence="12">Probable disulfide formation protein</fullName>
    </recommendedName>
    <alternativeName>
        <fullName evidence="12">Disulfide oxidoreductase</fullName>
    </alternativeName>
    <alternativeName>
        <fullName evidence="12">Thiol-disulfide oxidoreductase</fullName>
    </alternativeName>
</protein>
<evidence type="ECO:0000313" key="13">
    <source>
        <dbReference type="EMBL" id="SER93159.1"/>
    </source>
</evidence>
<keyword evidence="9 12" id="KW-1015">Disulfide bond</keyword>
<sequence length="142" mass="16087">MKASEQKIEYAMLAAWGIAFISTLGSLYFSEVQNFIPCELCWVQRIFMYPLVITLGIAVVKKDARQAFYTLPLSVIGMGTAIYHYLLQKVPLFSGAAEACGIIPCNYQYINYFGFITIPFLAFTAFLLISLIMVWIVKNTRE</sequence>
<keyword evidence="8 12" id="KW-0472">Membrane</keyword>
<comment type="function">
    <text evidence="12">Required for disulfide bond formation in some proteins.</text>
</comment>
<name>A0A1H9T8P7_9BACI</name>
<dbReference type="InterPro" id="IPR012187">
    <property type="entry name" value="Disulphide_bond_form_BdbC"/>
</dbReference>
<keyword evidence="14" id="KW-1185">Reference proteome</keyword>
<evidence type="ECO:0000256" key="6">
    <source>
        <dbReference type="ARBA" id="ARBA00022989"/>
    </source>
</evidence>
<comment type="similarity">
    <text evidence="2 12">Belongs to the DsbB family. BdbC subfamily.</text>
</comment>
<keyword evidence="11 12" id="KW-0676">Redox-active center</keyword>
<dbReference type="PANTHER" id="PTHR43469:SF1">
    <property type="entry name" value="SPBETA PROPHAGE-DERIVED DISULFIDE BOND FORMATION PROTEIN B"/>
    <property type="match status" value="1"/>
</dbReference>
<evidence type="ECO:0000256" key="10">
    <source>
        <dbReference type="ARBA" id="ARBA00023186"/>
    </source>
</evidence>
<dbReference type="AlphaFoldDB" id="A0A1H9T8P7"/>
<dbReference type="EMBL" id="FOGT01000005">
    <property type="protein sequence ID" value="SER93159.1"/>
    <property type="molecule type" value="Genomic_DNA"/>
</dbReference>
<evidence type="ECO:0000256" key="8">
    <source>
        <dbReference type="ARBA" id="ARBA00023136"/>
    </source>
</evidence>
<dbReference type="Pfam" id="PF02600">
    <property type="entry name" value="DsbB"/>
    <property type="match status" value="1"/>
</dbReference>
<feature type="disulfide bond" description="Redox-active" evidence="12">
    <location>
        <begin position="38"/>
        <end position="41"/>
    </location>
</feature>
<evidence type="ECO:0000256" key="12">
    <source>
        <dbReference type="HAMAP-Rule" id="MF_00287"/>
    </source>
</evidence>
<dbReference type="HAMAP" id="MF_00287">
    <property type="entry name" value="BdbC"/>
    <property type="match status" value="1"/>
</dbReference>
<keyword evidence="6 12" id="KW-1133">Transmembrane helix</keyword>
<keyword evidence="7 12" id="KW-0560">Oxidoreductase</keyword>
<comment type="caution">
    <text evidence="12">Lacks conserved residue(s) required for the propagation of feature annotation.</text>
</comment>
<evidence type="ECO:0000256" key="11">
    <source>
        <dbReference type="ARBA" id="ARBA00023284"/>
    </source>
</evidence>
<organism evidence="13 14">
    <name type="scientific">Salipaludibacillus aurantiacus</name>
    <dbReference type="NCBI Taxonomy" id="1601833"/>
    <lineage>
        <taxon>Bacteria</taxon>
        <taxon>Bacillati</taxon>
        <taxon>Bacillota</taxon>
        <taxon>Bacilli</taxon>
        <taxon>Bacillales</taxon>
        <taxon>Bacillaceae</taxon>
    </lineage>
</organism>
<keyword evidence="10 12" id="KW-0143">Chaperone</keyword>
<dbReference type="PIRSF" id="PIRSF036659">
    <property type="entry name" value="BdbC"/>
    <property type="match status" value="1"/>
</dbReference>
<gene>
    <name evidence="12" type="primary">bdbC</name>
    <name evidence="13" type="ORF">SAMN05518684_105164</name>
</gene>
<reference evidence="14" key="1">
    <citation type="submission" date="2016-10" db="EMBL/GenBank/DDBJ databases">
        <authorList>
            <person name="Varghese N."/>
            <person name="Submissions S."/>
        </authorList>
    </citation>
    <scope>NUCLEOTIDE SEQUENCE [LARGE SCALE GENOMIC DNA]</scope>
    <source>
        <strain evidence="14">S9</strain>
    </source>
</reference>
<evidence type="ECO:0000256" key="3">
    <source>
        <dbReference type="ARBA" id="ARBA00022448"/>
    </source>
</evidence>
<dbReference type="Gene3D" id="1.20.1550.10">
    <property type="entry name" value="DsbB-like"/>
    <property type="match status" value="1"/>
</dbReference>
<dbReference type="GO" id="GO:0015035">
    <property type="term" value="F:protein-disulfide reductase activity"/>
    <property type="evidence" value="ECO:0007669"/>
    <property type="project" value="UniProtKB-UniRule"/>
</dbReference>
<dbReference type="RefSeq" id="WP_425441261.1">
    <property type="nucleotide sequence ID" value="NZ_FOGT01000005.1"/>
</dbReference>
<dbReference type="GO" id="GO:0005886">
    <property type="term" value="C:plasma membrane"/>
    <property type="evidence" value="ECO:0007669"/>
    <property type="project" value="UniProtKB-SubCell"/>
</dbReference>
<evidence type="ECO:0000256" key="5">
    <source>
        <dbReference type="ARBA" id="ARBA00022982"/>
    </source>
</evidence>
<evidence type="ECO:0000256" key="4">
    <source>
        <dbReference type="ARBA" id="ARBA00022692"/>
    </source>
</evidence>
<evidence type="ECO:0000313" key="14">
    <source>
        <dbReference type="Proteomes" id="UP000198571"/>
    </source>
</evidence>
<dbReference type="PANTHER" id="PTHR43469">
    <property type="entry name" value="DISULFIDE FORMATION PROTEIN-RELATED"/>
    <property type="match status" value="1"/>
</dbReference>